<comment type="caution">
    <text evidence="13">The sequence shown here is derived from an EMBL/GenBank/DDBJ whole genome shotgun (WGS) entry which is preliminary data.</text>
</comment>
<evidence type="ECO:0000256" key="7">
    <source>
        <dbReference type="ARBA" id="ARBA00023277"/>
    </source>
</evidence>
<keyword evidence="14" id="KW-1185">Reference proteome</keyword>
<evidence type="ECO:0000256" key="3">
    <source>
        <dbReference type="ARBA" id="ARBA00005336"/>
    </source>
</evidence>
<evidence type="ECO:0000256" key="4">
    <source>
        <dbReference type="ARBA" id="ARBA00012744"/>
    </source>
</evidence>
<dbReference type="GO" id="GO:0008422">
    <property type="term" value="F:beta-glucosidase activity"/>
    <property type="evidence" value="ECO:0007669"/>
    <property type="project" value="UniProtKB-EC"/>
</dbReference>
<dbReference type="GO" id="GO:0009251">
    <property type="term" value="P:glucan catabolic process"/>
    <property type="evidence" value="ECO:0007669"/>
    <property type="project" value="TreeGrafter"/>
</dbReference>
<gene>
    <name evidence="13" type="ORF">CkaCkLH20_06912</name>
</gene>
<dbReference type="RefSeq" id="XP_038744992.1">
    <property type="nucleotide sequence ID" value="XM_038889629.1"/>
</dbReference>
<dbReference type="OrthoDB" id="2123594at2759"/>
<feature type="domain" description="Glucose-methanol-choline oxidoreductase C-terminal" evidence="12">
    <location>
        <begin position="541"/>
        <end position="666"/>
    </location>
</feature>
<dbReference type="EMBL" id="JAATWM020000021">
    <property type="protein sequence ID" value="KAF9875531.1"/>
    <property type="molecule type" value="Genomic_DNA"/>
</dbReference>
<reference evidence="13" key="1">
    <citation type="submission" date="2020-03" db="EMBL/GenBank/DDBJ databases">
        <authorList>
            <person name="He L."/>
        </authorList>
    </citation>
    <scope>NUCLEOTIDE SEQUENCE</scope>
    <source>
        <strain evidence="13">CkLH20</strain>
    </source>
</reference>
<comment type="pathway">
    <text evidence="2">Glycan metabolism; cellulose degradation.</text>
</comment>
<protein>
    <recommendedName>
        <fullName evidence="4">beta-glucosidase</fullName>
        <ecNumber evidence="4">3.2.1.21</ecNumber>
    </recommendedName>
</protein>
<dbReference type="Pfam" id="PF01915">
    <property type="entry name" value="Glyco_hydro_3_C"/>
    <property type="match status" value="1"/>
</dbReference>
<organism evidence="13 14">
    <name type="scientific">Colletotrichum karsti</name>
    <dbReference type="NCBI Taxonomy" id="1095194"/>
    <lineage>
        <taxon>Eukaryota</taxon>
        <taxon>Fungi</taxon>
        <taxon>Dikarya</taxon>
        <taxon>Ascomycota</taxon>
        <taxon>Pezizomycotina</taxon>
        <taxon>Sordariomycetes</taxon>
        <taxon>Hypocreomycetidae</taxon>
        <taxon>Glomerellales</taxon>
        <taxon>Glomerellaceae</taxon>
        <taxon>Colletotrichum</taxon>
        <taxon>Colletotrichum boninense species complex</taxon>
    </lineage>
</organism>
<dbReference type="SUPFAM" id="SSF52279">
    <property type="entry name" value="Beta-D-glucan exohydrolase, C-terminal domain"/>
    <property type="match status" value="1"/>
</dbReference>
<dbReference type="Pfam" id="PF05199">
    <property type="entry name" value="GMC_oxred_C"/>
    <property type="match status" value="1"/>
</dbReference>
<accession>A0A9P6I5N6</accession>
<dbReference type="Gene3D" id="3.20.20.300">
    <property type="entry name" value="Glycoside hydrolase, family 3, N-terminal domain"/>
    <property type="match status" value="1"/>
</dbReference>
<evidence type="ECO:0000256" key="5">
    <source>
        <dbReference type="ARBA" id="ARBA00022801"/>
    </source>
</evidence>
<keyword evidence="5" id="KW-0378">Hydrolase</keyword>
<name>A0A9P6I5N6_9PEZI</name>
<dbReference type="GeneID" id="62162703"/>
<evidence type="ECO:0000259" key="12">
    <source>
        <dbReference type="Pfam" id="PF05199"/>
    </source>
</evidence>
<evidence type="ECO:0000256" key="6">
    <source>
        <dbReference type="ARBA" id="ARBA00023180"/>
    </source>
</evidence>
<dbReference type="InterPro" id="IPR036881">
    <property type="entry name" value="Glyco_hydro_3_C_sf"/>
</dbReference>
<dbReference type="InterPro" id="IPR007867">
    <property type="entry name" value="GMC_OxRtase_C"/>
</dbReference>
<evidence type="ECO:0000256" key="2">
    <source>
        <dbReference type="ARBA" id="ARBA00004987"/>
    </source>
</evidence>
<dbReference type="PANTHER" id="PTHR42715">
    <property type="entry name" value="BETA-GLUCOSIDASE"/>
    <property type="match status" value="1"/>
</dbReference>
<dbReference type="Gene3D" id="3.50.50.60">
    <property type="entry name" value="FAD/NAD(P)-binding domain"/>
    <property type="match status" value="1"/>
</dbReference>
<dbReference type="PANTHER" id="PTHR42715:SF3">
    <property type="entry name" value="BETA-GLUCOSIDASE B-RELATED"/>
    <property type="match status" value="1"/>
</dbReference>
<evidence type="ECO:0000256" key="8">
    <source>
        <dbReference type="ARBA" id="ARBA00023295"/>
    </source>
</evidence>
<keyword evidence="9" id="KW-0624">Polysaccharide degradation</keyword>
<dbReference type="Proteomes" id="UP000781932">
    <property type="component" value="Unassembled WGS sequence"/>
</dbReference>
<evidence type="ECO:0000256" key="9">
    <source>
        <dbReference type="ARBA" id="ARBA00023326"/>
    </source>
</evidence>
<evidence type="ECO:0000313" key="13">
    <source>
        <dbReference type="EMBL" id="KAF9875531.1"/>
    </source>
</evidence>
<evidence type="ECO:0000259" key="11">
    <source>
        <dbReference type="Pfam" id="PF01915"/>
    </source>
</evidence>
<dbReference type="Pfam" id="PF00933">
    <property type="entry name" value="Glyco_hydro_3"/>
    <property type="match status" value="1"/>
</dbReference>
<dbReference type="Gene3D" id="3.30.560.10">
    <property type="entry name" value="Glucose Oxidase, domain 3"/>
    <property type="match status" value="1"/>
</dbReference>
<dbReference type="InterPro" id="IPR017853">
    <property type="entry name" value="GH"/>
</dbReference>
<feature type="domain" description="Glycoside hydrolase family 3 C-terminal" evidence="11">
    <location>
        <begin position="277"/>
        <end position="520"/>
    </location>
</feature>
<sequence>MGEIPRLKIPGVRFSDGPRGCIMGNSTDFPVAMARAASWDVSLEERVGRAIGRECKALGANLFGGICVNLPRHPAWGRIQETYGEDPILLGTMGAAMAKGVQENVMGCVKHFALNSMENARFKIDVQVDEDVLHEVYLPQFRYIVESGVASVMSAYNSVRGEFAGQNRELLTDILRTSWGFKGFVIEDFIFGFRDVALSLRNGLDLEAPFRQQRAQHLRACLETGRVSEYDIDRAGHAILRIVIENEVLRGDIKSTKKVVFSKEHRDLARESAVKSMVLLKNDTVEGAPILPIRSEVASVGIVGWRADSKNTGDKGSSHVRCPEIISPYQGIKEALPETEVVLESSNNLASIKSIAAAVEVVVVVVGYDFRDEGEYTAPAFNATPGLSHVIPPDDGSEEAKSVISRLVNPAPKKDDREKDNYGFGTGGDRRSLRLRPDDVEVIKAAVEVNRRTIVTIVAGGTVIIEEWDSLPPAIIFGWYSGCEGGRALAEVLLGRANFSGRLPFSIPTSEEHLPAFDDNEETIKYDRCPYVTTANVGLLPISRDSVWIASSDPNTPPLIKPNFFSSEVDRFVWRDSMRHMTRMMIGDDSPLSQGIVEAETPPAELKPFSLDSSDEDIEARIRASVIGTYHPMEACAMGKVVDSELRVKGVENLRVVDASVFPSIIYEP</sequence>
<dbReference type="Gene3D" id="3.40.50.1700">
    <property type="entry name" value="Glycoside hydrolase family 3 C-terminal domain"/>
    <property type="match status" value="1"/>
</dbReference>
<evidence type="ECO:0000259" key="10">
    <source>
        <dbReference type="Pfam" id="PF00933"/>
    </source>
</evidence>
<comment type="catalytic activity">
    <reaction evidence="1">
        <text>Hydrolysis of terminal, non-reducing beta-D-glucosyl residues with release of beta-D-glucose.</text>
        <dbReference type="EC" id="3.2.1.21"/>
    </reaction>
</comment>
<dbReference type="EC" id="3.2.1.21" evidence="4"/>
<evidence type="ECO:0000313" key="14">
    <source>
        <dbReference type="Proteomes" id="UP000781932"/>
    </source>
</evidence>
<keyword evidence="6" id="KW-0325">Glycoprotein</keyword>
<evidence type="ECO:0000256" key="1">
    <source>
        <dbReference type="ARBA" id="ARBA00000448"/>
    </source>
</evidence>
<dbReference type="InterPro" id="IPR001764">
    <property type="entry name" value="Glyco_hydro_3_N"/>
</dbReference>
<keyword evidence="8" id="KW-0326">Glycosidase</keyword>
<dbReference type="GO" id="GO:0016614">
    <property type="term" value="F:oxidoreductase activity, acting on CH-OH group of donors"/>
    <property type="evidence" value="ECO:0007669"/>
    <property type="project" value="InterPro"/>
</dbReference>
<dbReference type="InterPro" id="IPR050288">
    <property type="entry name" value="Cellulose_deg_GH3"/>
</dbReference>
<proteinExistence type="inferred from homology"/>
<dbReference type="InterPro" id="IPR036188">
    <property type="entry name" value="FAD/NAD-bd_sf"/>
</dbReference>
<dbReference type="InterPro" id="IPR002772">
    <property type="entry name" value="Glyco_hydro_3_C"/>
</dbReference>
<dbReference type="PRINTS" id="PR00133">
    <property type="entry name" value="GLHYDRLASE3"/>
</dbReference>
<dbReference type="SUPFAM" id="SSF51905">
    <property type="entry name" value="FAD/NAD(P)-binding domain"/>
    <property type="match status" value="1"/>
</dbReference>
<dbReference type="InterPro" id="IPR036962">
    <property type="entry name" value="Glyco_hydro_3_N_sf"/>
</dbReference>
<comment type="similarity">
    <text evidence="3">Belongs to the glycosyl hydrolase 3 family.</text>
</comment>
<reference evidence="13" key="2">
    <citation type="submission" date="2020-11" db="EMBL/GenBank/DDBJ databases">
        <title>Whole genome sequencing of Colletotrichum sp.</title>
        <authorList>
            <person name="Li H."/>
        </authorList>
    </citation>
    <scope>NUCLEOTIDE SEQUENCE</scope>
    <source>
        <strain evidence="13">CkLH20</strain>
    </source>
</reference>
<keyword evidence="7" id="KW-0119">Carbohydrate metabolism</keyword>
<dbReference type="SUPFAM" id="SSF51445">
    <property type="entry name" value="(Trans)glycosidases"/>
    <property type="match status" value="1"/>
</dbReference>
<dbReference type="SUPFAM" id="SSF54373">
    <property type="entry name" value="FAD-linked reductases, C-terminal domain"/>
    <property type="match status" value="1"/>
</dbReference>
<feature type="domain" description="Glycoside hydrolase family 3 N-terminal" evidence="10">
    <location>
        <begin position="7"/>
        <end position="241"/>
    </location>
</feature>
<dbReference type="AlphaFoldDB" id="A0A9P6I5N6"/>